<protein>
    <submittedName>
        <fullName evidence="2">Uncharacterized protein</fullName>
    </submittedName>
</protein>
<accession>A0A9W6SFD6</accession>
<dbReference type="AlphaFoldDB" id="A0A9W6SFD6"/>
<comment type="caution">
    <text evidence="2">The sequence shown here is derived from an EMBL/GenBank/DDBJ whole genome shotgun (WGS) entry which is preliminary data.</text>
</comment>
<proteinExistence type="predicted"/>
<evidence type="ECO:0000313" key="3">
    <source>
        <dbReference type="Proteomes" id="UP001165074"/>
    </source>
</evidence>
<feature type="signal peptide" evidence="1">
    <location>
        <begin position="1"/>
        <end position="29"/>
    </location>
</feature>
<dbReference type="RefSeq" id="WP_285584844.1">
    <property type="nucleotide sequence ID" value="NZ_BSTK01000031.1"/>
</dbReference>
<dbReference type="Proteomes" id="UP001165074">
    <property type="component" value="Unassembled WGS sequence"/>
</dbReference>
<sequence>MLRVELTTQLFRIRTLIAVACLAAGPVTAGLATASHAGHRNDTQGGLFGASTYSALNHTMARNVAPVTRSRLR</sequence>
<organism evidence="2 3">
    <name type="scientific">Actinoallomurus iriomotensis</name>
    <dbReference type="NCBI Taxonomy" id="478107"/>
    <lineage>
        <taxon>Bacteria</taxon>
        <taxon>Bacillati</taxon>
        <taxon>Actinomycetota</taxon>
        <taxon>Actinomycetes</taxon>
        <taxon>Streptosporangiales</taxon>
        <taxon>Thermomonosporaceae</taxon>
        <taxon>Actinoallomurus</taxon>
    </lineage>
</organism>
<dbReference type="EMBL" id="BSTK01000031">
    <property type="protein sequence ID" value="GLY92551.1"/>
    <property type="molecule type" value="Genomic_DNA"/>
</dbReference>
<name>A0A9W6SFD6_9ACTN</name>
<reference evidence="2" key="1">
    <citation type="submission" date="2023-03" db="EMBL/GenBank/DDBJ databases">
        <title>Actinoallomurus iriomotensis NBRC 103684.</title>
        <authorList>
            <person name="Ichikawa N."/>
            <person name="Sato H."/>
            <person name="Tonouchi N."/>
        </authorList>
    </citation>
    <scope>NUCLEOTIDE SEQUENCE</scope>
    <source>
        <strain evidence="2">NBRC 103684</strain>
    </source>
</reference>
<feature type="chain" id="PRO_5040964644" evidence="1">
    <location>
        <begin position="30"/>
        <end position="73"/>
    </location>
</feature>
<keyword evidence="3" id="KW-1185">Reference proteome</keyword>
<keyword evidence="1" id="KW-0732">Signal</keyword>
<evidence type="ECO:0000313" key="2">
    <source>
        <dbReference type="EMBL" id="GLY92551.1"/>
    </source>
</evidence>
<evidence type="ECO:0000256" key="1">
    <source>
        <dbReference type="SAM" id="SignalP"/>
    </source>
</evidence>
<gene>
    <name evidence="2" type="ORF">Airi02_104790</name>
</gene>